<dbReference type="InterPro" id="IPR004843">
    <property type="entry name" value="Calcineurin-like_PHP"/>
</dbReference>
<dbReference type="InterPro" id="IPR029052">
    <property type="entry name" value="Metallo-depent_PP-like"/>
</dbReference>
<protein>
    <recommendedName>
        <fullName evidence="2">Calcineurin-like phosphoesterase domain-containing protein</fullName>
    </recommendedName>
</protein>
<dbReference type="SUPFAM" id="SSF56300">
    <property type="entry name" value="Metallo-dependent phosphatases"/>
    <property type="match status" value="1"/>
</dbReference>
<feature type="compositionally biased region" description="Basic and acidic residues" evidence="1">
    <location>
        <begin position="1206"/>
        <end position="1241"/>
    </location>
</feature>
<dbReference type="Gene3D" id="3.60.21.10">
    <property type="match status" value="1"/>
</dbReference>
<feature type="compositionally biased region" description="Basic and acidic residues" evidence="1">
    <location>
        <begin position="1039"/>
        <end position="1050"/>
    </location>
</feature>
<feature type="region of interest" description="Disordered" evidence="1">
    <location>
        <begin position="1484"/>
        <end position="1512"/>
    </location>
</feature>
<feature type="region of interest" description="Disordered" evidence="1">
    <location>
        <begin position="446"/>
        <end position="499"/>
    </location>
</feature>
<feature type="domain" description="Calcineurin-like phosphoesterase" evidence="2">
    <location>
        <begin position="108"/>
        <end position="213"/>
    </location>
</feature>
<name>A0A0G4I8L5_9ALVE</name>
<dbReference type="InterPro" id="IPR027417">
    <property type="entry name" value="P-loop_NTPase"/>
</dbReference>
<dbReference type="Pfam" id="PF00149">
    <property type="entry name" value="Metallophos"/>
    <property type="match status" value="1"/>
</dbReference>
<dbReference type="VEuPathDB" id="CryptoDB:Cvel_1986"/>
<dbReference type="SUPFAM" id="SSF52540">
    <property type="entry name" value="P-loop containing nucleoside triphosphate hydrolases"/>
    <property type="match status" value="1"/>
</dbReference>
<sequence length="1565" mass="170883">MVALFQVLRPGGIADASSKRTFSFAHSSIRPALGFTLFRPHPRSARLRRNAGGAFQEFHSVLEKKSSLPLQGVSALSAETLEKLSLQRESETAEANRRELLKDTDKWVVFSDLHVCQASLKTCVEVLRQVHKAALERNAGVLFLGDFWHVRGDIRTDHLHEMVAEFRQWKVPVVMIPGNHDQVNEDGSVHGLIALGAAFHHGRCQALIFDRPTLFLDALWLPHCKDNTSLTRLINAVGAGGRESGCKSVFCHVEVNGAETNDNCRVTGGILVEDLPENLKIFSGHFHRPQTVVSRNSDAAVTYVGSPYQTSLCEANQPKRLLLLSKSAGWEVEEEIPIDVGKRFFRARCLAELPSVEEVRPGDEVVLTLEREYEALLRADETDIKNALQQAGAMVASEDQQAEIAKHARAFRNRGVLFEFRGVQGGTRGRDSPASLVRWRRRQLQLQKEREGSVEGDAQQQKTLEGSSDEAPTKSYSESEPSLLDIEEPPLPPVPVEGTHVPVAFEKPDMKVNGVPRQAEEAPTQPVPDSPPPEVEEEKKQNSAPAPPPREVDESSPASTVAAFVRELREVHQRDVDVRVVSAVTELAEEYLDGAEWARQFMRTRRVKADAPKLDIRFDSVEVENFGPFCDTARLQLSDRGYMAIEGVNVGDEAADSNGAGKTSLLMSALWALTGGLDGRLATDGKVTDVVSDAALLHAKGKMGTSPVARVTVQGQLNGRDFEVTRSRGWGGRGGVGAGLRFILGGEDLTQQTPSGTQNLLSEYFGANLPLLLVRTVFHGQHAVDDLLSATDQRIKEHLSLLVPSSMWQACALEASNRRRHLNLKHRDALAQIELRQRDVALLTDQWHAAEARAQALREEVERRRAAAAELQSVALQYASGDPEEAQESVDLMDEGGRAITVSGLSSSVPPGSGPSRSPLVSVKLQQQQKQAARLQPWQRQSLLEVRQLLEQGLEEGTGQEGVERGNVAVAGGGVGGGRKAFSRKKGGAKEAMHPAVLSAQVEMAKEDVERARKRAETAVGDRIRSENSLEFLRKAKELHGRAREGRKDNGGSATASGSSPHDLRCPTCRTPADSTALFADTEDGKEDEGPRVGVWEERLSAEVAAAGARRVAAEMHLEGHASRLAELERRSGSLVDAAAAKVEDGKREMVGASPFVRSLLERAMKILNKLLSAESEREREEGKGNADEKPAGGPSEGPVSSPQGEAEKKAETPSEEEKERERERARRAAEEAEKQAQVRKAAEEELVLISRVEMEAESVARIAEERRLQAERAEKDLHALTEEAAQSEKEREVLGAAADFAGSRGLQAFLLSSAVQQLESRVRHYLEKLSGGRLDMMISLKGGETIQRTVGVLSVDGSEFRERSLAQLSGGQWRRVSLALALGFASLAQQRGRLSSNLLVLDEVFTHLDRSGRRQVALLLRELAGRPAGQRNGVSDVWQEQLEAGGHGGPISRSVGDFSTVAVILPDGMMEELTGQQMVGAKTQGNLQEAEKPAAPRKRGRKSKALATASHTAHVALQQEGQLRDTALDGQPPLFDVRIVVTRDSDGASVVTEVDNRKQEKRLH</sequence>
<organism evidence="3">
    <name type="scientific">Chromera velia CCMP2878</name>
    <dbReference type="NCBI Taxonomy" id="1169474"/>
    <lineage>
        <taxon>Eukaryota</taxon>
        <taxon>Sar</taxon>
        <taxon>Alveolata</taxon>
        <taxon>Colpodellida</taxon>
        <taxon>Chromeraceae</taxon>
        <taxon>Chromera</taxon>
    </lineage>
</organism>
<evidence type="ECO:0000313" key="3">
    <source>
        <dbReference type="EMBL" id="CEM53348.1"/>
    </source>
</evidence>
<accession>A0A0G4I8L5</accession>
<dbReference type="PANTHER" id="PTHR32114">
    <property type="entry name" value="ABC TRANSPORTER ABCH.3"/>
    <property type="match status" value="1"/>
</dbReference>
<reference evidence="3" key="1">
    <citation type="submission" date="2014-11" db="EMBL/GenBank/DDBJ databases">
        <authorList>
            <person name="Otto D Thomas"/>
            <person name="Naeem Raeece"/>
        </authorList>
    </citation>
    <scope>NUCLEOTIDE SEQUENCE</scope>
</reference>
<feature type="compositionally biased region" description="Basic residues" evidence="1">
    <location>
        <begin position="1496"/>
        <end position="1505"/>
    </location>
</feature>
<evidence type="ECO:0000256" key="1">
    <source>
        <dbReference type="SAM" id="MobiDB-lite"/>
    </source>
</evidence>
<dbReference type="PANTHER" id="PTHR32114:SF2">
    <property type="entry name" value="ABC TRANSPORTER ABCH.3"/>
    <property type="match status" value="1"/>
</dbReference>
<evidence type="ECO:0000259" key="2">
    <source>
        <dbReference type="Pfam" id="PF00149"/>
    </source>
</evidence>
<feature type="compositionally biased region" description="Basic and acidic residues" evidence="1">
    <location>
        <begin position="1175"/>
        <end position="1191"/>
    </location>
</feature>
<gene>
    <name evidence="3" type="ORF">Cvel_1986</name>
</gene>
<dbReference type="Gene3D" id="3.40.50.300">
    <property type="entry name" value="P-loop containing nucleotide triphosphate hydrolases"/>
    <property type="match status" value="2"/>
</dbReference>
<dbReference type="EMBL" id="CDMZ01005633">
    <property type="protein sequence ID" value="CEM53348.1"/>
    <property type="molecule type" value="Genomic_DNA"/>
</dbReference>
<feature type="region of interest" description="Disordered" evidence="1">
    <location>
        <begin position="1174"/>
        <end position="1241"/>
    </location>
</feature>
<feature type="region of interest" description="Disordered" evidence="1">
    <location>
        <begin position="516"/>
        <end position="559"/>
    </location>
</feature>
<proteinExistence type="predicted"/>
<dbReference type="CDD" id="cd00267">
    <property type="entry name" value="ABC_ATPase"/>
    <property type="match status" value="1"/>
</dbReference>
<dbReference type="GO" id="GO:0016787">
    <property type="term" value="F:hydrolase activity"/>
    <property type="evidence" value="ECO:0007669"/>
    <property type="project" value="InterPro"/>
</dbReference>
<feature type="region of interest" description="Disordered" evidence="1">
    <location>
        <begin position="1039"/>
        <end position="1070"/>
    </location>
</feature>